<dbReference type="InterPro" id="IPR050706">
    <property type="entry name" value="Cyclic-di-GMP_PDE-like"/>
</dbReference>
<dbReference type="Gene3D" id="3.30.70.270">
    <property type="match status" value="1"/>
</dbReference>
<dbReference type="PROSITE" id="PS50885">
    <property type="entry name" value="HAMP"/>
    <property type="match status" value="1"/>
</dbReference>
<keyword evidence="6" id="KW-1185">Reference proteome</keyword>
<dbReference type="SUPFAM" id="SSF141868">
    <property type="entry name" value="EAL domain-like"/>
    <property type="match status" value="1"/>
</dbReference>
<feature type="domain" description="HAMP" evidence="3">
    <location>
        <begin position="297"/>
        <end position="350"/>
    </location>
</feature>
<dbReference type="SMART" id="SM00052">
    <property type="entry name" value="EAL"/>
    <property type="match status" value="1"/>
</dbReference>
<dbReference type="PROSITE" id="PS50887">
    <property type="entry name" value="GGDEF"/>
    <property type="match status" value="1"/>
</dbReference>
<dbReference type="Pfam" id="PF00672">
    <property type="entry name" value="HAMP"/>
    <property type="match status" value="1"/>
</dbReference>
<dbReference type="PROSITE" id="PS50883">
    <property type="entry name" value="EAL"/>
    <property type="match status" value="1"/>
</dbReference>
<dbReference type="Pfam" id="PF00990">
    <property type="entry name" value="GGDEF"/>
    <property type="match status" value="1"/>
</dbReference>
<dbReference type="Pfam" id="PF00563">
    <property type="entry name" value="EAL"/>
    <property type="match status" value="1"/>
</dbReference>
<keyword evidence="1" id="KW-0472">Membrane</keyword>
<dbReference type="CDD" id="cd01949">
    <property type="entry name" value="GGDEF"/>
    <property type="match status" value="1"/>
</dbReference>
<dbReference type="CDD" id="cd01948">
    <property type="entry name" value="EAL"/>
    <property type="match status" value="1"/>
</dbReference>
<keyword evidence="1" id="KW-0812">Transmembrane</keyword>
<feature type="domain" description="EAL" evidence="2">
    <location>
        <begin position="523"/>
        <end position="781"/>
    </location>
</feature>
<feature type="domain" description="GGDEF" evidence="4">
    <location>
        <begin position="384"/>
        <end position="514"/>
    </location>
</feature>
<dbReference type="Gene3D" id="3.20.20.450">
    <property type="entry name" value="EAL domain"/>
    <property type="match status" value="1"/>
</dbReference>
<dbReference type="SMART" id="SM00267">
    <property type="entry name" value="GGDEF"/>
    <property type="match status" value="1"/>
</dbReference>
<dbReference type="InterPro" id="IPR035919">
    <property type="entry name" value="EAL_sf"/>
</dbReference>
<feature type="transmembrane region" description="Helical" evidence="1">
    <location>
        <begin position="276"/>
        <end position="296"/>
    </location>
</feature>
<gene>
    <name evidence="5" type="ORF">GN331_12255</name>
</gene>
<reference evidence="5 6" key="1">
    <citation type="submission" date="2019-12" db="EMBL/GenBank/DDBJ databases">
        <authorList>
            <person name="Xu J."/>
        </authorList>
    </citation>
    <scope>NUCLEOTIDE SEQUENCE [LARGE SCALE GENOMIC DNA]</scope>
    <source>
        <strain evidence="5 6">HX-5-24</strain>
    </source>
</reference>
<dbReference type="NCBIfam" id="TIGR00254">
    <property type="entry name" value="GGDEF"/>
    <property type="match status" value="1"/>
</dbReference>
<dbReference type="CDD" id="cd06225">
    <property type="entry name" value="HAMP"/>
    <property type="match status" value="1"/>
</dbReference>
<dbReference type="InterPro" id="IPR000160">
    <property type="entry name" value="GGDEF_dom"/>
</dbReference>
<dbReference type="InterPro" id="IPR043128">
    <property type="entry name" value="Rev_trsase/Diguanyl_cyclase"/>
</dbReference>
<dbReference type="Gene3D" id="6.10.340.10">
    <property type="match status" value="1"/>
</dbReference>
<sequence>MNFRIRLASFFVAALVLVQGLTAVFVYRVTRAELIGEGQRQLDVASRAFAGQLDERSDRVAASVQVLALDFALRSAIAQRDHATIVSALRNHGKRVGATRMLLVDVDGRVDADTADKFAQGAAFPFSDLTERALEAPASAIAAWDGRAYWVVVVPVSAPDLVGFIAAAIPVDNRLLDRLQRQSALPKRIELATRGPDARWHILAQGGGEANVDVTPALAAQVPALATRPVLIDVEGRDYVAQAVSLSHSKQSAPIVAVLGYSVDAALEPYQSVGSAWALLLGLGLLVGLMASFLIARSVSRPVEALADAARRIADGDDTVVPPSHARRDELGQLGGAFSHMVQTLREREARIRHQAGHDLVTGLPNRMAAETAIGGALEASPSARAALLMIGLARLPDIINTMGHVVSDRLMADAAHRIAPIAGDGLVARATDDEFSVFLPSATRSQAVNVALRFVEALSEPYREAEFTLDLAPAVGIALSPMHGGEASTLLRRAEVALLGAMGTEEPVAVYDPATDPHRPERLSLMSDLRKVLEGAPGVHGELELVYQPKLHLPTGRIDGAEGLLRWRHPVAGPLAPDAFIALAEETGNIRRLTRWVLGAGIEQAGRWQAAGDELRLSLNVSARDLDDVDLPRRVAGLLAAHGVSPSRVVLEITESAIMGKPETAIAVLRRLAEQGIELAIDDFGVGQSSFAYLRRLPVRELKIDRTFIAHLADSREDRAIVRSIVELGHDLGYRVTAEGVEDARAIDLLREMRCDHAQGYQVGRPLSASAFLSLVSSRAGVEA</sequence>
<dbReference type="SMART" id="SM00304">
    <property type="entry name" value="HAMP"/>
    <property type="match status" value="1"/>
</dbReference>
<evidence type="ECO:0000256" key="1">
    <source>
        <dbReference type="SAM" id="Phobius"/>
    </source>
</evidence>
<keyword evidence="1" id="KW-1133">Transmembrane helix</keyword>
<protein>
    <submittedName>
        <fullName evidence="5">EAL domain-containing protein</fullName>
    </submittedName>
</protein>
<dbReference type="InterPro" id="IPR003660">
    <property type="entry name" value="HAMP_dom"/>
</dbReference>
<dbReference type="GO" id="GO:0071111">
    <property type="term" value="F:cyclic-guanylate-specific phosphodiesterase activity"/>
    <property type="evidence" value="ECO:0007669"/>
    <property type="project" value="InterPro"/>
</dbReference>
<dbReference type="SUPFAM" id="SSF158472">
    <property type="entry name" value="HAMP domain-like"/>
    <property type="match status" value="1"/>
</dbReference>
<dbReference type="GO" id="GO:0007165">
    <property type="term" value="P:signal transduction"/>
    <property type="evidence" value="ECO:0007669"/>
    <property type="project" value="InterPro"/>
</dbReference>
<dbReference type="Proteomes" id="UP000479692">
    <property type="component" value="Unassembled WGS sequence"/>
</dbReference>
<organism evidence="5 6">
    <name type="scientific">Noviluteimonas gilva</name>
    <dbReference type="NCBI Taxonomy" id="2682097"/>
    <lineage>
        <taxon>Bacteria</taxon>
        <taxon>Pseudomonadati</taxon>
        <taxon>Pseudomonadota</taxon>
        <taxon>Gammaproteobacteria</taxon>
        <taxon>Lysobacterales</taxon>
        <taxon>Lysobacteraceae</taxon>
        <taxon>Noviluteimonas</taxon>
    </lineage>
</organism>
<dbReference type="SUPFAM" id="SSF55073">
    <property type="entry name" value="Nucleotide cyclase"/>
    <property type="match status" value="1"/>
</dbReference>
<dbReference type="PANTHER" id="PTHR33121">
    <property type="entry name" value="CYCLIC DI-GMP PHOSPHODIESTERASE PDEF"/>
    <property type="match status" value="1"/>
</dbReference>
<evidence type="ECO:0000259" key="3">
    <source>
        <dbReference type="PROSITE" id="PS50885"/>
    </source>
</evidence>
<evidence type="ECO:0000259" key="4">
    <source>
        <dbReference type="PROSITE" id="PS50887"/>
    </source>
</evidence>
<dbReference type="PANTHER" id="PTHR33121:SF70">
    <property type="entry name" value="SIGNALING PROTEIN YKOW"/>
    <property type="match status" value="1"/>
</dbReference>
<proteinExistence type="predicted"/>
<dbReference type="RefSeq" id="WP_156642490.1">
    <property type="nucleotide sequence ID" value="NZ_WOXT01000003.1"/>
</dbReference>
<evidence type="ECO:0000259" key="2">
    <source>
        <dbReference type="PROSITE" id="PS50883"/>
    </source>
</evidence>
<dbReference type="InterPro" id="IPR001633">
    <property type="entry name" value="EAL_dom"/>
</dbReference>
<evidence type="ECO:0000313" key="6">
    <source>
        <dbReference type="Proteomes" id="UP000479692"/>
    </source>
</evidence>
<dbReference type="AlphaFoldDB" id="A0A7C9HN18"/>
<accession>A0A7C9HN18</accession>
<comment type="caution">
    <text evidence="5">The sequence shown here is derived from an EMBL/GenBank/DDBJ whole genome shotgun (WGS) entry which is preliminary data.</text>
</comment>
<name>A0A7C9HN18_9GAMM</name>
<dbReference type="Pfam" id="PF14827">
    <property type="entry name" value="dCache_3"/>
    <property type="match status" value="1"/>
</dbReference>
<dbReference type="InterPro" id="IPR029150">
    <property type="entry name" value="dCache_3"/>
</dbReference>
<dbReference type="GO" id="GO:0016020">
    <property type="term" value="C:membrane"/>
    <property type="evidence" value="ECO:0007669"/>
    <property type="project" value="InterPro"/>
</dbReference>
<dbReference type="InterPro" id="IPR029787">
    <property type="entry name" value="Nucleotide_cyclase"/>
</dbReference>
<evidence type="ECO:0000313" key="5">
    <source>
        <dbReference type="EMBL" id="MUV14977.1"/>
    </source>
</evidence>
<dbReference type="EMBL" id="WOXT01000003">
    <property type="protein sequence ID" value="MUV14977.1"/>
    <property type="molecule type" value="Genomic_DNA"/>
</dbReference>